<dbReference type="InterPro" id="IPR006016">
    <property type="entry name" value="UspA"/>
</dbReference>
<name>A0A081EY12_9EURY</name>
<dbReference type="RefSeq" id="WP_050023146.1">
    <property type="nucleotide sequence ID" value="NZ_JNFH02000003.1"/>
</dbReference>
<evidence type="ECO:0000256" key="1">
    <source>
        <dbReference type="ARBA" id="ARBA00008791"/>
    </source>
</evidence>
<organism evidence="3 4">
    <name type="scientific">Halorubrum saccharovorum</name>
    <dbReference type="NCBI Taxonomy" id="2248"/>
    <lineage>
        <taxon>Archaea</taxon>
        <taxon>Methanobacteriati</taxon>
        <taxon>Methanobacteriota</taxon>
        <taxon>Stenosarchaea group</taxon>
        <taxon>Halobacteria</taxon>
        <taxon>Halobacteriales</taxon>
        <taxon>Haloferacaceae</taxon>
        <taxon>Halorubrum</taxon>
    </lineage>
</organism>
<evidence type="ECO:0000259" key="2">
    <source>
        <dbReference type="Pfam" id="PF00582"/>
    </source>
</evidence>
<reference evidence="3 4" key="1">
    <citation type="journal article" date="2015" name="Genome Announc.">
        <title>Draft genome sequence of a Halorubrum H3 strain isolated from the burlinskoye salt lake (Altai Krai, Russia).</title>
        <authorList>
            <person name="Rozanov A.S."/>
            <person name="Bryanskaya A.V."/>
            <person name="Malup T.K."/>
            <person name="Kotenko A.V."/>
            <person name="Peltek S.E."/>
        </authorList>
    </citation>
    <scope>NUCLEOTIDE SEQUENCE [LARGE SCALE GENOMIC DNA]</scope>
    <source>
        <strain evidence="3 4">H3</strain>
    </source>
</reference>
<protein>
    <submittedName>
        <fullName evidence="3">Universal stress protein UspA</fullName>
    </submittedName>
</protein>
<feature type="domain" description="UspA" evidence="2">
    <location>
        <begin position="1"/>
        <end position="141"/>
    </location>
</feature>
<dbReference type="SUPFAM" id="SSF52402">
    <property type="entry name" value="Adenine nucleotide alpha hydrolases-like"/>
    <property type="match status" value="1"/>
</dbReference>
<evidence type="ECO:0000313" key="4">
    <source>
        <dbReference type="Proteomes" id="UP000053331"/>
    </source>
</evidence>
<dbReference type="Pfam" id="PF00582">
    <property type="entry name" value="Usp"/>
    <property type="match status" value="1"/>
</dbReference>
<dbReference type="AlphaFoldDB" id="A0A081EY12"/>
<evidence type="ECO:0000313" key="3">
    <source>
        <dbReference type="EMBL" id="KDS92300.1"/>
    </source>
</evidence>
<comment type="caution">
    <text evidence="3">The sequence shown here is derived from an EMBL/GenBank/DDBJ whole genome shotgun (WGS) entry which is preliminary data.</text>
</comment>
<dbReference type="Gene3D" id="3.40.50.620">
    <property type="entry name" value="HUPs"/>
    <property type="match status" value="1"/>
</dbReference>
<dbReference type="PANTHER" id="PTHR46268">
    <property type="entry name" value="STRESS RESPONSE PROTEIN NHAX"/>
    <property type="match status" value="1"/>
</dbReference>
<gene>
    <name evidence="3" type="ORF">FK85_05280</name>
</gene>
<dbReference type="Proteomes" id="UP000053331">
    <property type="component" value="Unassembled WGS sequence"/>
</dbReference>
<dbReference type="InterPro" id="IPR006015">
    <property type="entry name" value="Universal_stress_UspA"/>
</dbReference>
<dbReference type="InterPro" id="IPR014729">
    <property type="entry name" value="Rossmann-like_a/b/a_fold"/>
</dbReference>
<comment type="similarity">
    <text evidence="1">Belongs to the universal stress protein A family.</text>
</comment>
<dbReference type="PANTHER" id="PTHR46268:SF6">
    <property type="entry name" value="UNIVERSAL STRESS PROTEIN UP12"/>
    <property type="match status" value="1"/>
</dbReference>
<dbReference type="CDD" id="cd00293">
    <property type="entry name" value="USP-like"/>
    <property type="match status" value="1"/>
</dbReference>
<keyword evidence="4" id="KW-1185">Reference proteome</keyword>
<dbReference type="PRINTS" id="PR01438">
    <property type="entry name" value="UNVRSLSTRESS"/>
</dbReference>
<dbReference type="PIRSF" id="PIRSF006276">
    <property type="entry name" value="UspA"/>
    <property type="match status" value="1"/>
</dbReference>
<dbReference type="EMBL" id="JNFH02000003">
    <property type="protein sequence ID" value="KDS92300.1"/>
    <property type="molecule type" value="Genomic_DNA"/>
</dbReference>
<dbReference type="OrthoDB" id="105697at2157"/>
<accession>A0A081EY12</accession>
<proteinExistence type="inferred from homology"/>
<sequence length="145" mass="15662">MYDHLLLPTDGSDGTSTIAEHVGSLARQYDATVHVLSVVDTRNRFEGPSMGLGTETWEDAERERAERAVDDAAGALPDGVAVERRVESGVPHTEILDYADAADVDLLVMGTHGRTGIDHYLIGSIAERVVRQSPVPVLTVRIADE</sequence>